<accession>A0A0F9CTD3</accession>
<proteinExistence type="predicted"/>
<protein>
    <submittedName>
        <fullName evidence="1">Uncharacterized protein</fullName>
    </submittedName>
</protein>
<sequence length="134" mass="15683">MKWYEDPVYIQQCEKAVEVQNEREATIGNVYYDMIDDRAYTLGATRKDGIRAFTPLQVSLENDSRYTWLPTQSQLQAMVEVRGGLGVWDLFKQFGDWCGEWGGESGHFATGEQLWLGFLMHEKYQKRWAGEDWE</sequence>
<dbReference type="AlphaFoldDB" id="A0A0F9CTD3"/>
<evidence type="ECO:0000313" key="1">
    <source>
        <dbReference type="EMBL" id="KKL44676.1"/>
    </source>
</evidence>
<gene>
    <name evidence="1" type="ORF">LCGC14_2363290</name>
</gene>
<dbReference type="EMBL" id="LAZR01034673">
    <property type="protein sequence ID" value="KKL44676.1"/>
    <property type="molecule type" value="Genomic_DNA"/>
</dbReference>
<organism evidence="1">
    <name type="scientific">marine sediment metagenome</name>
    <dbReference type="NCBI Taxonomy" id="412755"/>
    <lineage>
        <taxon>unclassified sequences</taxon>
        <taxon>metagenomes</taxon>
        <taxon>ecological metagenomes</taxon>
    </lineage>
</organism>
<name>A0A0F9CTD3_9ZZZZ</name>
<comment type="caution">
    <text evidence="1">The sequence shown here is derived from an EMBL/GenBank/DDBJ whole genome shotgun (WGS) entry which is preliminary data.</text>
</comment>
<reference evidence="1" key="1">
    <citation type="journal article" date="2015" name="Nature">
        <title>Complex archaea that bridge the gap between prokaryotes and eukaryotes.</title>
        <authorList>
            <person name="Spang A."/>
            <person name="Saw J.H."/>
            <person name="Jorgensen S.L."/>
            <person name="Zaremba-Niedzwiedzka K."/>
            <person name="Martijn J."/>
            <person name="Lind A.E."/>
            <person name="van Eijk R."/>
            <person name="Schleper C."/>
            <person name="Guy L."/>
            <person name="Ettema T.J."/>
        </authorList>
    </citation>
    <scope>NUCLEOTIDE SEQUENCE</scope>
</reference>